<sequence>MSSTASDNHSSSLASSCVAPSRRLPEGFALAATGSICCAPGPRGGPAGSGEFCGFYRRPGEAAAPGALAACVWAGCVGTGLFVKLQSVPLRHTVTPRHKPEVRTDRLETSDQSAHQALWSDVRADQWQRRTPAANP</sequence>
<dbReference type="EMBL" id="SRLO01000407">
    <property type="protein sequence ID" value="TNN57338.1"/>
    <property type="molecule type" value="Genomic_DNA"/>
</dbReference>
<proteinExistence type="predicted"/>
<gene>
    <name evidence="2" type="ORF">EYF80_032414</name>
</gene>
<dbReference type="Proteomes" id="UP000314294">
    <property type="component" value="Unassembled WGS sequence"/>
</dbReference>
<organism evidence="2 3">
    <name type="scientific">Liparis tanakae</name>
    <name type="common">Tanaka's snailfish</name>
    <dbReference type="NCBI Taxonomy" id="230148"/>
    <lineage>
        <taxon>Eukaryota</taxon>
        <taxon>Metazoa</taxon>
        <taxon>Chordata</taxon>
        <taxon>Craniata</taxon>
        <taxon>Vertebrata</taxon>
        <taxon>Euteleostomi</taxon>
        <taxon>Actinopterygii</taxon>
        <taxon>Neopterygii</taxon>
        <taxon>Teleostei</taxon>
        <taxon>Neoteleostei</taxon>
        <taxon>Acanthomorphata</taxon>
        <taxon>Eupercaria</taxon>
        <taxon>Perciformes</taxon>
        <taxon>Cottioidei</taxon>
        <taxon>Cottales</taxon>
        <taxon>Liparidae</taxon>
        <taxon>Liparis</taxon>
    </lineage>
</organism>
<keyword evidence="3" id="KW-1185">Reference proteome</keyword>
<dbReference type="AlphaFoldDB" id="A0A4Z2GUW6"/>
<evidence type="ECO:0000256" key="1">
    <source>
        <dbReference type="SAM" id="MobiDB-lite"/>
    </source>
</evidence>
<feature type="region of interest" description="Disordered" evidence="1">
    <location>
        <begin position="96"/>
        <end position="136"/>
    </location>
</feature>
<name>A0A4Z2GUW6_9TELE</name>
<comment type="caution">
    <text evidence="2">The sequence shown here is derived from an EMBL/GenBank/DDBJ whole genome shotgun (WGS) entry which is preliminary data.</text>
</comment>
<feature type="compositionally biased region" description="Basic and acidic residues" evidence="1">
    <location>
        <begin position="98"/>
        <end position="109"/>
    </location>
</feature>
<evidence type="ECO:0000313" key="2">
    <source>
        <dbReference type="EMBL" id="TNN57338.1"/>
    </source>
</evidence>
<protein>
    <submittedName>
        <fullName evidence="2">Uncharacterized protein</fullName>
    </submittedName>
</protein>
<accession>A0A4Z2GUW6</accession>
<evidence type="ECO:0000313" key="3">
    <source>
        <dbReference type="Proteomes" id="UP000314294"/>
    </source>
</evidence>
<reference evidence="2 3" key="1">
    <citation type="submission" date="2019-03" db="EMBL/GenBank/DDBJ databases">
        <title>First draft genome of Liparis tanakae, snailfish: a comprehensive survey of snailfish specific genes.</title>
        <authorList>
            <person name="Kim W."/>
            <person name="Song I."/>
            <person name="Jeong J.-H."/>
            <person name="Kim D."/>
            <person name="Kim S."/>
            <person name="Ryu S."/>
            <person name="Song J.Y."/>
            <person name="Lee S.K."/>
        </authorList>
    </citation>
    <scope>NUCLEOTIDE SEQUENCE [LARGE SCALE GENOMIC DNA]</scope>
    <source>
        <tissue evidence="2">Muscle</tissue>
    </source>
</reference>